<evidence type="ECO:0000256" key="7">
    <source>
        <dbReference type="SAM" id="MobiDB-lite"/>
    </source>
</evidence>
<dbReference type="Proteomes" id="UP001058974">
    <property type="component" value="Chromosome 5"/>
</dbReference>
<evidence type="ECO:0000256" key="2">
    <source>
        <dbReference type="ARBA" id="ARBA00022679"/>
    </source>
</evidence>
<keyword evidence="2" id="KW-0808">Transferase</keyword>
<dbReference type="InterPro" id="IPR041298">
    <property type="entry name" value="UBZ3"/>
</dbReference>
<feature type="non-terminal residue" evidence="10">
    <location>
        <position position="1"/>
    </location>
</feature>
<evidence type="ECO:0000256" key="4">
    <source>
        <dbReference type="ARBA" id="ARBA00022763"/>
    </source>
</evidence>
<name>A0A9D4Y9S4_PEA</name>
<feature type="compositionally biased region" description="Polar residues" evidence="7">
    <location>
        <begin position="64"/>
        <end position="74"/>
    </location>
</feature>
<evidence type="ECO:0000256" key="6">
    <source>
        <dbReference type="ARBA" id="ARBA00023242"/>
    </source>
</evidence>
<dbReference type="EMBL" id="JAMSHJ010000002">
    <property type="protein sequence ID" value="KAI5433215.1"/>
    <property type="molecule type" value="Genomic_DNA"/>
</dbReference>
<dbReference type="GO" id="GO:0005634">
    <property type="term" value="C:nucleus"/>
    <property type="evidence" value="ECO:0007669"/>
    <property type="project" value="UniProtKB-SubCell"/>
</dbReference>
<comment type="caution">
    <text evidence="10">The sequence shown here is derived from an EMBL/GenBank/DDBJ whole genome shotgun (WGS) entry which is preliminary data.</text>
</comment>
<organism evidence="10 11">
    <name type="scientific">Pisum sativum</name>
    <name type="common">Garden pea</name>
    <name type="synonym">Lathyrus oleraceus</name>
    <dbReference type="NCBI Taxonomy" id="3888"/>
    <lineage>
        <taxon>Eukaryota</taxon>
        <taxon>Viridiplantae</taxon>
        <taxon>Streptophyta</taxon>
        <taxon>Embryophyta</taxon>
        <taxon>Tracheophyta</taxon>
        <taxon>Spermatophyta</taxon>
        <taxon>Magnoliopsida</taxon>
        <taxon>eudicotyledons</taxon>
        <taxon>Gunneridae</taxon>
        <taxon>Pentapetalae</taxon>
        <taxon>rosids</taxon>
        <taxon>fabids</taxon>
        <taxon>Fabales</taxon>
        <taxon>Fabaceae</taxon>
        <taxon>Papilionoideae</taxon>
        <taxon>50 kb inversion clade</taxon>
        <taxon>NPAAA clade</taxon>
        <taxon>Hologalegina</taxon>
        <taxon>IRL clade</taxon>
        <taxon>Fabeae</taxon>
        <taxon>Lathyrus</taxon>
    </lineage>
</organism>
<dbReference type="Gramene" id="Psat02G0048000-T5">
    <property type="protein sequence ID" value="KAI5433215.1"/>
    <property type="gene ID" value="KIW84_020480"/>
</dbReference>
<protein>
    <recommendedName>
        <fullName evidence="8">UBZ3-type domain-containing protein</fullName>
    </recommendedName>
</protein>
<dbReference type="GO" id="GO:0016740">
    <property type="term" value="F:transferase activity"/>
    <property type="evidence" value="ECO:0007669"/>
    <property type="project" value="UniProtKB-KW"/>
</dbReference>
<dbReference type="Proteomes" id="UP001058974">
    <property type="component" value="Chromosome 2"/>
</dbReference>
<comment type="subcellular location">
    <subcellularLocation>
        <location evidence="1">Nucleus</location>
    </subcellularLocation>
</comment>
<keyword evidence="6" id="KW-0539">Nucleus</keyword>
<feature type="region of interest" description="Disordered" evidence="7">
    <location>
        <begin position="62"/>
        <end position="94"/>
    </location>
</feature>
<proteinExistence type="predicted"/>
<sequence>NVNDGSNLLEEDRLNSCQETTMLWLNDYKCSLCGIELPPSFVEERLEHSDFHFAEKLQKEESSIRQTSIPIQSQDQKHRINRQSKSKKQKLSQREGRYTPIDYFFVKE</sequence>
<dbReference type="PROSITE" id="PS51907">
    <property type="entry name" value="ZF_UBZ3"/>
    <property type="match status" value="1"/>
</dbReference>
<evidence type="ECO:0000313" key="9">
    <source>
        <dbReference type="EMBL" id="KAI5409303.1"/>
    </source>
</evidence>
<evidence type="ECO:0000313" key="10">
    <source>
        <dbReference type="EMBL" id="KAI5433215.1"/>
    </source>
</evidence>
<feature type="domain" description="UBZ3-type" evidence="8">
    <location>
        <begin position="23"/>
        <end position="60"/>
    </location>
</feature>
<gene>
    <name evidence="10" type="ORF">KIW84_020480</name>
    <name evidence="9" type="ORF">KIW84_054927</name>
</gene>
<feature type="compositionally biased region" description="Basic residues" evidence="7">
    <location>
        <begin position="79"/>
        <end position="91"/>
    </location>
</feature>
<keyword evidence="11" id="KW-1185">Reference proteome</keyword>
<evidence type="ECO:0000313" key="11">
    <source>
        <dbReference type="Proteomes" id="UP001058974"/>
    </source>
</evidence>
<evidence type="ECO:0000256" key="5">
    <source>
        <dbReference type="ARBA" id="ARBA00023204"/>
    </source>
</evidence>
<evidence type="ECO:0000259" key="8">
    <source>
        <dbReference type="PROSITE" id="PS51907"/>
    </source>
</evidence>
<keyword evidence="4" id="KW-0227">DNA damage</keyword>
<evidence type="ECO:0000256" key="1">
    <source>
        <dbReference type="ARBA" id="ARBA00004123"/>
    </source>
</evidence>
<dbReference type="Pfam" id="PF18439">
    <property type="entry name" value="zf_UBZ"/>
    <property type="match status" value="1"/>
</dbReference>
<keyword evidence="5" id="KW-0234">DNA repair</keyword>
<dbReference type="AlphaFoldDB" id="A0A9D4Y9S4"/>
<dbReference type="Gramene" id="Psat05G0492700-T4">
    <property type="protein sequence ID" value="KAI5409303.1"/>
    <property type="gene ID" value="KIW84_054927"/>
</dbReference>
<dbReference type="GO" id="GO:0006281">
    <property type="term" value="P:DNA repair"/>
    <property type="evidence" value="ECO:0007669"/>
    <property type="project" value="UniProtKB-KW"/>
</dbReference>
<keyword evidence="3" id="KW-0479">Metal-binding</keyword>
<dbReference type="EMBL" id="JAMSHJ010000005">
    <property type="protein sequence ID" value="KAI5409303.1"/>
    <property type="molecule type" value="Genomic_DNA"/>
</dbReference>
<reference evidence="10 11" key="1">
    <citation type="journal article" date="2022" name="Nat. Genet.">
        <title>Improved pea reference genome and pan-genome highlight genomic features and evolutionary characteristics.</title>
        <authorList>
            <person name="Yang T."/>
            <person name="Liu R."/>
            <person name="Luo Y."/>
            <person name="Hu S."/>
            <person name="Wang D."/>
            <person name="Wang C."/>
            <person name="Pandey M.K."/>
            <person name="Ge S."/>
            <person name="Xu Q."/>
            <person name="Li N."/>
            <person name="Li G."/>
            <person name="Huang Y."/>
            <person name="Saxena R.K."/>
            <person name="Ji Y."/>
            <person name="Li M."/>
            <person name="Yan X."/>
            <person name="He Y."/>
            <person name="Liu Y."/>
            <person name="Wang X."/>
            <person name="Xiang C."/>
            <person name="Varshney R.K."/>
            <person name="Ding H."/>
            <person name="Gao S."/>
            <person name="Zong X."/>
        </authorList>
    </citation>
    <scope>NUCLEOTIDE SEQUENCE [LARGE SCALE GENOMIC DNA]</scope>
    <source>
        <strain evidence="10 11">cv. Zhongwan 6</strain>
    </source>
</reference>
<accession>A0A9D4Y9S4</accession>
<dbReference type="GO" id="GO:0046872">
    <property type="term" value="F:metal ion binding"/>
    <property type="evidence" value="ECO:0007669"/>
    <property type="project" value="UniProtKB-KW"/>
</dbReference>
<evidence type="ECO:0000256" key="3">
    <source>
        <dbReference type="ARBA" id="ARBA00022723"/>
    </source>
</evidence>